<comment type="caution">
    <text evidence="1">The sequence shown here is derived from an EMBL/GenBank/DDBJ whole genome shotgun (WGS) entry which is preliminary data.</text>
</comment>
<organism evidence="1 2">
    <name type="scientific">Thelohanellus kitauei</name>
    <name type="common">Myxosporean</name>
    <dbReference type="NCBI Taxonomy" id="669202"/>
    <lineage>
        <taxon>Eukaryota</taxon>
        <taxon>Metazoa</taxon>
        <taxon>Cnidaria</taxon>
        <taxon>Myxozoa</taxon>
        <taxon>Myxosporea</taxon>
        <taxon>Bivalvulida</taxon>
        <taxon>Platysporina</taxon>
        <taxon>Myxobolidae</taxon>
        <taxon>Thelohanellus</taxon>
    </lineage>
</organism>
<evidence type="ECO:0000313" key="1">
    <source>
        <dbReference type="EMBL" id="KII70102.1"/>
    </source>
</evidence>
<accession>A0A0C2N880</accession>
<dbReference type="AlphaFoldDB" id="A0A0C2N880"/>
<gene>
    <name evidence="1" type="ORF">RF11_00626</name>
</gene>
<dbReference type="EMBL" id="JWZT01002182">
    <property type="protein sequence ID" value="KII70102.1"/>
    <property type="molecule type" value="Genomic_DNA"/>
</dbReference>
<sequence length="111" mass="12560">MGQTYHFNSFIKTSTSSSNINIASLVHSYWILCRGKPYTDGEYVVLLKSIGRAISISKEQSDIQKKSPSLFKTKRDNSENITNQLFEDLKLVYGHIKAVHEFCDINDAATI</sequence>
<name>A0A0C2N880_THEKT</name>
<proteinExistence type="predicted"/>
<keyword evidence="2" id="KW-1185">Reference proteome</keyword>
<evidence type="ECO:0000313" key="2">
    <source>
        <dbReference type="Proteomes" id="UP000031668"/>
    </source>
</evidence>
<dbReference type="Proteomes" id="UP000031668">
    <property type="component" value="Unassembled WGS sequence"/>
</dbReference>
<reference evidence="1 2" key="1">
    <citation type="journal article" date="2014" name="Genome Biol. Evol.">
        <title>The genome of the myxosporean Thelohanellus kitauei shows adaptations to nutrient acquisition within its fish host.</title>
        <authorList>
            <person name="Yang Y."/>
            <person name="Xiong J."/>
            <person name="Zhou Z."/>
            <person name="Huo F."/>
            <person name="Miao W."/>
            <person name="Ran C."/>
            <person name="Liu Y."/>
            <person name="Zhang J."/>
            <person name="Feng J."/>
            <person name="Wang M."/>
            <person name="Wang M."/>
            <person name="Wang L."/>
            <person name="Yao B."/>
        </authorList>
    </citation>
    <scope>NUCLEOTIDE SEQUENCE [LARGE SCALE GENOMIC DNA]</scope>
    <source>
        <strain evidence="1">Wuqing</strain>
    </source>
</reference>
<protein>
    <submittedName>
        <fullName evidence="1">Uncharacterized protein</fullName>
    </submittedName>
</protein>